<evidence type="ECO:0000256" key="6">
    <source>
        <dbReference type="ARBA" id="ARBA00022989"/>
    </source>
</evidence>
<dbReference type="Proteomes" id="UP001530293">
    <property type="component" value="Unassembled WGS sequence"/>
</dbReference>
<keyword evidence="5" id="KW-0067">ATP-binding</keyword>
<evidence type="ECO:0000259" key="11">
    <source>
        <dbReference type="PROSITE" id="PS50893"/>
    </source>
</evidence>
<evidence type="ECO:0000256" key="9">
    <source>
        <dbReference type="SAM" id="Phobius"/>
    </source>
</evidence>
<keyword evidence="2" id="KW-0813">Transport</keyword>
<feature type="transmembrane region" description="Helical" evidence="9">
    <location>
        <begin position="507"/>
        <end position="525"/>
    </location>
</feature>
<feature type="region of interest" description="Disordered" evidence="8">
    <location>
        <begin position="26"/>
        <end position="46"/>
    </location>
</feature>
<dbReference type="GO" id="GO:0005524">
    <property type="term" value="F:ATP binding"/>
    <property type="evidence" value="ECO:0007669"/>
    <property type="project" value="UniProtKB-KW"/>
</dbReference>
<dbReference type="InterPro" id="IPR003439">
    <property type="entry name" value="ABC_transporter-like_ATP-bd"/>
</dbReference>
<keyword evidence="10" id="KW-0732">Signal</keyword>
<evidence type="ECO:0000256" key="7">
    <source>
        <dbReference type="ARBA" id="ARBA00023136"/>
    </source>
</evidence>
<accession>A0ABD3MAP6</accession>
<gene>
    <name evidence="12" type="ORF">ACHAWU_007580</name>
</gene>
<dbReference type="InterPro" id="IPR027417">
    <property type="entry name" value="P-loop_NTPase"/>
</dbReference>
<feature type="transmembrane region" description="Helical" evidence="9">
    <location>
        <begin position="545"/>
        <end position="565"/>
    </location>
</feature>
<evidence type="ECO:0000256" key="5">
    <source>
        <dbReference type="ARBA" id="ARBA00022840"/>
    </source>
</evidence>
<dbReference type="InterPro" id="IPR043926">
    <property type="entry name" value="ABCG_dom"/>
</dbReference>
<name>A0ABD3MAP6_9STRA</name>
<keyword evidence="6 9" id="KW-1133">Transmembrane helix</keyword>
<protein>
    <recommendedName>
        <fullName evidence="11">ABC transporter domain-containing protein</fullName>
    </recommendedName>
</protein>
<dbReference type="Pfam" id="PF00005">
    <property type="entry name" value="ABC_tran"/>
    <property type="match status" value="1"/>
</dbReference>
<keyword evidence="13" id="KW-1185">Reference proteome</keyword>
<comment type="caution">
    <text evidence="12">The sequence shown here is derived from an EMBL/GenBank/DDBJ whole genome shotgun (WGS) entry which is preliminary data.</text>
</comment>
<dbReference type="PROSITE" id="PS50893">
    <property type="entry name" value="ABC_TRANSPORTER_2"/>
    <property type="match status" value="1"/>
</dbReference>
<dbReference type="InterPro" id="IPR017871">
    <property type="entry name" value="ABC_transporter-like_CS"/>
</dbReference>
<proteinExistence type="predicted"/>
<evidence type="ECO:0000256" key="2">
    <source>
        <dbReference type="ARBA" id="ARBA00022448"/>
    </source>
</evidence>
<dbReference type="PROSITE" id="PS00211">
    <property type="entry name" value="ABC_TRANSPORTER_1"/>
    <property type="match status" value="1"/>
</dbReference>
<dbReference type="InterPro" id="IPR013525">
    <property type="entry name" value="ABC2_TM"/>
</dbReference>
<sequence length="782" mass="85690">MRVKYGIVSILFGLEYVVVLVGASSTSGSGSGGTGDGNDDNNNTTTTAFSSTSSTILIDDPHHNRHQAGGGGLYWRDLGVSLVNCPWTTAQMLDKYDSDATSTIDDGRKQQWRCMDDSTWLLHPSSGFVENGSLCGILGPSGAGKTTLLNALGGTTPRSSGVVLTGSVWYENLLFDANTTTSSHVRYHLSQKEGDIAMLSQHDDFFGMLTPRESLEFAAYLESQKQSTRKDGSKQLNGPKAIAERLLTSLGLLGVADRRIGDRTKWDGGGRGTSRPWMRKLLKIRGGGGGLSGGERRRLSLALELVTEPILFLADEPTTGLDSSQAEKVIKLIASLAKEQNVPSICTLHQPKTSIWKTLDRFILLAPGGKMCYAGETDKATTYFKNIGYQCPHDTNPAEYFIDLVTVDTEDPVQALVDEARINLLHHRFLQSCTPDDAWSSPNIYDRAIITQQQRPQTDTRILVGGRLSSVSLFVRTQLRGVVSACKRFAFLLLRSWRQNIRNTNIIVLRLGASIVQASLFATIFRSVRDDKPIPKSIADRVALLTYGVINMSIMSLMKTLDLFARERGVVMREQMRCNYFSLEYILAKVIAEIPIDASFSLVFASVLKLLTGLRTSMATLIKTYCLMTVSSASLGFAIGSFTSSVESAMSTGLSIMVIFMVVGIINPSGVDFDEPPNWKMDSLAFFSPIKWAIESLVTAEFRGLVFEEKDRGLWGQLKDLPKMGALAMVQDGDSVLTNLGLGNANYSDLMMKLWVLSGIYITISWLGLSFFGPSFVDTEVN</sequence>
<dbReference type="SMART" id="SM00382">
    <property type="entry name" value="AAA"/>
    <property type="match status" value="1"/>
</dbReference>
<evidence type="ECO:0000256" key="1">
    <source>
        <dbReference type="ARBA" id="ARBA00004141"/>
    </source>
</evidence>
<comment type="subcellular location">
    <subcellularLocation>
        <location evidence="1">Membrane</location>
        <topology evidence="1">Multi-pass membrane protein</topology>
    </subcellularLocation>
</comment>
<feature type="transmembrane region" description="Helical" evidence="9">
    <location>
        <begin position="648"/>
        <end position="666"/>
    </location>
</feature>
<evidence type="ECO:0000256" key="4">
    <source>
        <dbReference type="ARBA" id="ARBA00022741"/>
    </source>
</evidence>
<evidence type="ECO:0000256" key="8">
    <source>
        <dbReference type="SAM" id="MobiDB-lite"/>
    </source>
</evidence>
<dbReference type="Pfam" id="PF01061">
    <property type="entry name" value="ABC2_membrane"/>
    <property type="match status" value="1"/>
</dbReference>
<reference evidence="12 13" key="1">
    <citation type="submission" date="2024-10" db="EMBL/GenBank/DDBJ databases">
        <title>Updated reference genomes for cyclostephanoid diatoms.</title>
        <authorList>
            <person name="Roberts W.R."/>
            <person name="Alverson A.J."/>
        </authorList>
    </citation>
    <scope>NUCLEOTIDE SEQUENCE [LARGE SCALE GENOMIC DNA]</scope>
    <source>
        <strain evidence="12 13">AJA232-27</strain>
    </source>
</reference>
<keyword evidence="4" id="KW-0547">Nucleotide-binding</keyword>
<keyword evidence="3 9" id="KW-0812">Transmembrane</keyword>
<evidence type="ECO:0000256" key="10">
    <source>
        <dbReference type="SAM" id="SignalP"/>
    </source>
</evidence>
<organism evidence="12 13">
    <name type="scientific">Discostella pseudostelligera</name>
    <dbReference type="NCBI Taxonomy" id="259834"/>
    <lineage>
        <taxon>Eukaryota</taxon>
        <taxon>Sar</taxon>
        <taxon>Stramenopiles</taxon>
        <taxon>Ochrophyta</taxon>
        <taxon>Bacillariophyta</taxon>
        <taxon>Coscinodiscophyceae</taxon>
        <taxon>Thalassiosirophycidae</taxon>
        <taxon>Stephanodiscales</taxon>
        <taxon>Stephanodiscaceae</taxon>
        <taxon>Discostella</taxon>
    </lineage>
</organism>
<feature type="signal peptide" evidence="10">
    <location>
        <begin position="1"/>
        <end position="23"/>
    </location>
</feature>
<feature type="chain" id="PRO_5044792708" description="ABC transporter domain-containing protein" evidence="10">
    <location>
        <begin position="24"/>
        <end position="782"/>
    </location>
</feature>
<dbReference type="InterPro" id="IPR050352">
    <property type="entry name" value="ABCG_transporters"/>
</dbReference>
<dbReference type="PANTHER" id="PTHR48041:SF139">
    <property type="entry name" value="PROTEIN SCARLET"/>
    <property type="match status" value="1"/>
</dbReference>
<evidence type="ECO:0000313" key="13">
    <source>
        <dbReference type="Proteomes" id="UP001530293"/>
    </source>
</evidence>
<dbReference type="EMBL" id="JALLBG020000196">
    <property type="protein sequence ID" value="KAL3759836.1"/>
    <property type="molecule type" value="Genomic_DNA"/>
</dbReference>
<dbReference type="AlphaFoldDB" id="A0ABD3MAP6"/>
<feature type="transmembrane region" description="Helical" evidence="9">
    <location>
        <begin position="585"/>
        <end position="608"/>
    </location>
</feature>
<feature type="transmembrane region" description="Helical" evidence="9">
    <location>
        <begin position="754"/>
        <end position="777"/>
    </location>
</feature>
<dbReference type="SUPFAM" id="SSF52540">
    <property type="entry name" value="P-loop containing nucleoside triphosphate hydrolases"/>
    <property type="match status" value="1"/>
</dbReference>
<dbReference type="GO" id="GO:0016020">
    <property type="term" value="C:membrane"/>
    <property type="evidence" value="ECO:0007669"/>
    <property type="project" value="UniProtKB-SubCell"/>
</dbReference>
<dbReference type="Pfam" id="PF19055">
    <property type="entry name" value="ABC2_membrane_7"/>
    <property type="match status" value="1"/>
</dbReference>
<dbReference type="PANTHER" id="PTHR48041">
    <property type="entry name" value="ABC TRANSPORTER G FAMILY MEMBER 28"/>
    <property type="match status" value="1"/>
</dbReference>
<evidence type="ECO:0000256" key="3">
    <source>
        <dbReference type="ARBA" id="ARBA00022692"/>
    </source>
</evidence>
<keyword evidence="7 9" id="KW-0472">Membrane</keyword>
<feature type="domain" description="ABC transporter" evidence="11">
    <location>
        <begin position="102"/>
        <end position="392"/>
    </location>
</feature>
<dbReference type="Gene3D" id="3.40.50.300">
    <property type="entry name" value="P-loop containing nucleotide triphosphate hydrolases"/>
    <property type="match status" value="1"/>
</dbReference>
<evidence type="ECO:0000313" key="12">
    <source>
        <dbReference type="EMBL" id="KAL3759836.1"/>
    </source>
</evidence>
<dbReference type="InterPro" id="IPR003593">
    <property type="entry name" value="AAA+_ATPase"/>
</dbReference>